<sequence length="91" mass="10576">MSEDREKVLRAFLKDDRLVAIPTKAGKRRVLLEHIVTSFEPGVRLTEREVDAVLRAFYEPDWVSLRRYLISEGLMSRENGIYWRTGGPVDV</sequence>
<dbReference type="AlphaFoldDB" id="A0A495JCH9"/>
<dbReference type="InterPro" id="IPR018656">
    <property type="entry name" value="DUF2087"/>
</dbReference>
<keyword evidence="3" id="KW-1185">Reference proteome</keyword>
<dbReference type="Pfam" id="PF09860">
    <property type="entry name" value="DUF2087"/>
    <property type="match status" value="1"/>
</dbReference>
<evidence type="ECO:0000259" key="1">
    <source>
        <dbReference type="Pfam" id="PF09860"/>
    </source>
</evidence>
<accession>A0A495JCH9</accession>
<feature type="domain" description="DUF2087" evidence="1">
    <location>
        <begin position="17"/>
        <end position="84"/>
    </location>
</feature>
<dbReference type="EMBL" id="RBKT01000001">
    <property type="protein sequence ID" value="RKR86062.1"/>
    <property type="molecule type" value="Genomic_DNA"/>
</dbReference>
<organism evidence="2 3">
    <name type="scientific">Micromonospora pisi</name>
    <dbReference type="NCBI Taxonomy" id="589240"/>
    <lineage>
        <taxon>Bacteria</taxon>
        <taxon>Bacillati</taxon>
        <taxon>Actinomycetota</taxon>
        <taxon>Actinomycetes</taxon>
        <taxon>Micromonosporales</taxon>
        <taxon>Micromonosporaceae</taxon>
        <taxon>Micromonospora</taxon>
    </lineage>
</organism>
<dbReference type="OrthoDB" id="529288at2"/>
<comment type="caution">
    <text evidence="2">The sequence shown here is derived from an EMBL/GenBank/DDBJ whole genome shotgun (WGS) entry which is preliminary data.</text>
</comment>
<dbReference type="Proteomes" id="UP000277671">
    <property type="component" value="Unassembled WGS sequence"/>
</dbReference>
<protein>
    <recommendedName>
        <fullName evidence="1">DUF2087 domain-containing protein</fullName>
    </recommendedName>
</protein>
<gene>
    <name evidence="2" type="ORF">BDK92_0283</name>
</gene>
<proteinExistence type="predicted"/>
<dbReference type="RefSeq" id="WP_121153839.1">
    <property type="nucleotide sequence ID" value="NZ_RBKT01000001.1"/>
</dbReference>
<evidence type="ECO:0000313" key="2">
    <source>
        <dbReference type="EMBL" id="RKR86062.1"/>
    </source>
</evidence>
<reference evidence="2 3" key="1">
    <citation type="submission" date="2018-10" db="EMBL/GenBank/DDBJ databases">
        <title>Sequencing the genomes of 1000 actinobacteria strains.</title>
        <authorList>
            <person name="Klenk H.-P."/>
        </authorList>
    </citation>
    <scope>NUCLEOTIDE SEQUENCE [LARGE SCALE GENOMIC DNA]</scope>
    <source>
        <strain evidence="2 3">DSM 45175</strain>
    </source>
</reference>
<name>A0A495JCH9_9ACTN</name>
<evidence type="ECO:0000313" key="3">
    <source>
        <dbReference type="Proteomes" id="UP000277671"/>
    </source>
</evidence>